<proteinExistence type="predicted"/>
<evidence type="ECO:0000313" key="2">
    <source>
        <dbReference type="Proteomes" id="UP001060085"/>
    </source>
</evidence>
<sequence>MTEELKLNGHQNCKRTPSSGNAASRRRKEEIKESRRLQKTENGERVQRRRARDYPENEAAVAIKRQKGAGHQRTAGVANPNRLGIPCPVKENKEKPITKGGLRTSIGNRTVLPRKSTLGQSSVAVLVRLRLLVSFPRSEGSRVASEPRLMESGYHSSLDPRGLGKGKTLNLHFLCFSVSVSVLTCCS</sequence>
<comment type="caution">
    <text evidence="1">The sequence shown here is derived from an EMBL/GenBank/DDBJ whole genome shotgun (WGS) entry which is preliminary data.</text>
</comment>
<accession>A0ACC0AC90</accession>
<gene>
    <name evidence="1" type="ORF">M9H77_25914</name>
</gene>
<name>A0ACC0AC90_CATRO</name>
<dbReference type="Proteomes" id="UP001060085">
    <property type="component" value="Linkage Group LG06"/>
</dbReference>
<dbReference type="EMBL" id="CM044706">
    <property type="protein sequence ID" value="KAI5657121.1"/>
    <property type="molecule type" value="Genomic_DNA"/>
</dbReference>
<organism evidence="1 2">
    <name type="scientific">Catharanthus roseus</name>
    <name type="common">Madagascar periwinkle</name>
    <name type="synonym">Vinca rosea</name>
    <dbReference type="NCBI Taxonomy" id="4058"/>
    <lineage>
        <taxon>Eukaryota</taxon>
        <taxon>Viridiplantae</taxon>
        <taxon>Streptophyta</taxon>
        <taxon>Embryophyta</taxon>
        <taxon>Tracheophyta</taxon>
        <taxon>Spermatophyta</taxon>
        <taxon>Magnoliopsida</taxon>
        <taxon>eudicotyledons</taxon>
        <taxon>Gunneridae</taxon>
        <taxon>Pentapetalae</taxon>
        <taxon>asterids</taxon>
        <taxon>lamiids</taxon>
        <taxon>Gentianales</taxon>
        <taxon>Apocynaceae</taxon>
        <taxon>Rauvolfioideae</taxon>
        <taxon>Vinceae</taxon>
        <taxon>Catharanthinae</taxon>
        <taxon>Catharanthus</taxon>
    </lineage>
</organism>
<evidence type="ECO:0000313" key="1">
    <source>
        <dbReference type="EMBL" id="KAI5657121.1"/>
    </source>
</evidence>
<keyword evidence="2" id="KW-1185">Reference proteome</keyword>
<reference evidence="2" key="1">
    <citation type="journal article" date="2023" name="Nat. Plants">
        <title>Single-cell RNA sequencing provides a high-resolution roadmap for understanding the multicellular compartmentation of specialized metabolism.</title>
        <authorList>
            <person name="Sun S."/>
            <person name="Shen X."/>
            <person name="Li Y."/>
            <person name="Li Y."/>
            <person name="Wang S."/>
            <person name="Li R."/>
            <person name="Zhang H."/>
            <person name="Shen G."/>
            <person name="Guo B."/>
            <person name="Wei J."/>
            <person name="Xu J."/>
            <person name="St-Pierre B."/>
            <person name="Chen S."/>
            <person name="Sun C."/>
        </authorList>
    </citation>
    <scope>NUCLEOTIDE SEQUENCE [LARGE SCALE GENOMIC DNA]</scope>
</reference>
<protein>
    <submittedName>
        <fullName evidence="1">Uncharacterized protein</fullName>
    </submittedName>
</protein>